<dbReference type="Pfam" id="PF04116">
    <property type="entry name" value="FA_hydroxylase"/>
    <property type="match status" value="1"/>
</dbReference>
<evidence type="ECO:0000256" key="5">
    <source>
        <dbReference type="SAM" id="Phobius"/>
    </source>
</evidence>
<dbReference type="InterPro" id="IPR050307">
    <property type="entry name" value="Sterol_Desaturase_Related"/>
</dbReference>
<reference evidence="8" key="1">
    <citation type="journal article" date="2011" name="Proc. Natl. Acad. Sci. U.S.A.">
        <title>Genomic insights into the physiology and ecology of the marine filamentous cyanobacterium Lyngbya majuscula.</title>
        <authorList>
            <person name="Jones A.C."/>
            <person name="Monroe E.A."/>
            <person name="Podell S."/>
            <person name="Hess W.R."/>
            <person name="Klages S."/>
            <person name="Esquenazi E."/>
            <person name="Niessen S."/>
            <person name="Hoover H."/>
            <person name="Rothmann M."/>
            <person name="Lasken R.S."/>
            <person name="Yates J.R.III."/>
            <person name="Reinhardt R."/>
            <person name="Kube M."/>
            <person name="Burkart M.D."/>
            <person name="Allen E.E."/>
            <person name="Dorrestein P.C."/>
            <person name="Gerwick W.H."/>
            <person name="Gerwick L."/>
        </authorList>
    </citation>
    <scope>NUCLEOTIDE SEQUENCE [LARGE SCALE GENOMIC DNA]</scope>
    <source>
        <strain evidence="8">3L</strain>
    </source>
</reference>
<keyword evidence="3 5" id="KW-1133">Transmembrane helix</keyword>
<keyword evidence="8" id="KW-1185">Reference proteome</keyword>
<protein>
    <submittedName>
        <fullName evidence="7">Sterol desaturase</fullName>
    </submittedName>
</protein>
<dbReference type="GO" id="GO:0005506">
    <property type="term" value="F:iron ion binding"/>
    <property type="evidence" value="ECO:0007669"/>
    <property type="project" value="InterPro"/>
</dbReference>
<name>F4XQE7_9CYAN</name>
<dbReference type="GO" id="GO:0016020">
    <property type="term" value="C:membrane"/>
    <property type="evidence" value="ECO:0007669"/>
    <property type="project" value="UniProtKB-SubCell"/>
</dbReference>
<dbReference type="eggNOG" id="COG3000">
    <property type="taxonomic scope" value="Bacteria"/>
</dbReference>
<evidence type="ECO:0000256" key="3">
    <source>
        <dbReference type="ARBA" id="ARBA00022989"/>
    </source>
</evidence>
<evidence type="ECO:0000256" key="4">
    <source>
        <dbReference type="ARBA" id="ARBA00023136"/>
    </source>
</evidence>
<evidence type="ECO:0000313" key="7">
    <source>
        <dbReference type="EMBL" id="EGJ33190.1"/>
    </source>
</evidence>
<accession>F4XQE7</accession>
<dbReference type="GO" id="GO:0008610">
    <property type="term" value="P:lipid biosynthetic process"/>
    <property type="evidence" value="ECO:0007669"/>
    <property type="project" value="InterPro"/>
</dbReference>
<comment type="subcellular location">
    <subcellularLocation>
        <location evidence="1">Membrane</location>
    </subcellularLocation>
</comment>
<dbReference type="AlphaFoldDB" id="F4XQE7"/>
<gene>
    <name evidence="7" type="ORF">LYNGBM3L_46520</name>
</gene>
<dbReference type="Proteomes" id="UP000003959">
    <property type="component" value="Unassembled WGS sequence"/>
</dbReference>
<evidence type="ECO:0000256" key="2">
    <source>
        <dbReference type="ARBA" id="ARBA00022692"/>
    </source>
</evidence>
<dbReference type="GO" id="GO:0016491">
    <property type="term" value="F:oxidoreductase activity"/>
    <property type="evidence" value="ECO:0007669"/>
    <property type="project" value="InterPro"/>
</dbReference>
<dbReference type="InterPro" id="IPR006694">
    <property type="entry name" value="Fatty_acid_hydroxylase"/>
</dbReference>
<feature type="transmembrane region" description="Helical" evidence="5">
    <location>
        <begin position="83"/>
        <end position="105"/>
    </location>
</feature>
<organism evidence="7 8">
    <name type="scientific">Moorena producens 3L</name>
    <dbReference type="NCBI Taxonomy" id="489825"/>
    <lineage>
        <taxon>Bacteria</taxon>
        <taxon>Bacillati</taxon>
        <taxon>Cyanobacteriota</taxon>
        <taxon>Cyanophyceae</taxon>
        <taxon>Coleofasciculales</taxon>
        <taxon>Coleofasciculaceae</taxon>
        <taxon>Moorena</taxon>
    </lineage>
</organism>
<proteinExistence type="predicted"/>
<feature type="transmembrane region" description="Helical" evidence="5">
    <location>
        <begin position="21"/>
        <end position="41"/>
    </location>
</feature>
<keyword evidence="4 5" id="KW-0472">Membrane</keyword>
<feature type="domain" description="Fatty acid hydroxylase" evidence="6">
    <location>
        <begin position="29"/>
        <end position="163"/>
    </location>
</feature>
<dbReference type="EMBL" id="GL890861">
    <property type="protein sequence ID" value="EGJ33190.1"/>
    <property type="molecule type" value="Genomic_DNA"/>
</dbReference>
<dbReference type="HOGENOM" id="CLU_047036_2_1_3"/>
<sequence>MIILWQQDLTAIYMDVFRYGIVYLPVSLLIVLFLHETYYYWLHRWMHLPKVYRIMHKVHHDSIHTNSLTSFSFHPLESVTQALIIPLIVCIVPVHIYVLLVMLLIMTLSGTLNHAGVELFPEGFHRHWLGKWLIGASHHDQHHKKFRFNYGLYFTFWDKWMGTEAEDYEVRFKP</sequence>
<evidence type="ECO:0000256" key="1">
    <source>
        <dbReference type="ARBA" id="ARBA00004370"/>
    </source>
</evidence>
<evidence type="ECO:0000259" key="6">
    <source>
        <dbReference type="Pfam" id="PF04116"/>
    </source>
</evidence>
<evidence type="ECO:0000313" key="8">
    <source>
        <dbReference type="Proteomes" id="UP000003959"/>
    </source>
</evidence>
<dbReference type="PANTHER" id="PTHR11863">
    <property type="entry name" value="STEROL DESATURASE"/>
    <property type="match status" value="1"/>
</dbReference>
<keyword evidence="2 5" id="KW-0812">Transmembrane</keyword>